<sequence length="437" mass="49261">MPYNNKYISRILKYLNNDLSDKDRYAFEREMEADPFLMEAVEGYEKNNTNQLIDNLTDLENRISNHKNKKIIPLWIKVAASLLFIFGITSLFFISNNNTNQPLLSKQQKIVISDSVKTDKLKSVQPELLIAEEEKEIKSTEQEQPITQTTIIKTNKKENNAPQLKVVAAQPIINDNTDISDTDLIIDEELEIEIASEYKKNVITGTIEGNKVDGNSSLIATNKNLEQSLSKDSFFQFNGKVIDEAGTPIPGVTIIEAGKPNGTITDLKGNFSIKTQEKESLLTFDFIGYKQKSLLVKNDSLGDITLEDDAMALDEVVTLGYGKHSTKSARSKSIQDSQVDETKIENNLIPYPEIGFKKFKRKIERSLEMPDNSNYSTIHVNIFISDKGEISDIKIITPIDDVFAATLRKEIKDLGLWKPAVVNNKPTKGSRLVIFEF</sequence>
<dbReference type="AlphaFoldDB" id="A0AAE3M4N2"/>
<keyword evidence="1" id="KW-0472">Membrane</keyword>
<dbReference type="EMBL" id="JAPDPJ010000025">
    <property type="protein sequence ID" value="MCW3787181.1"/>
    <property type="molecule type" value="Genomic_DNA"/>
</dbReference>
<dbReference type="InterPro" id="IPR008969">
    <property type="entry name" value="CarboxyPept-like_regulatory"/>
</dbReference>
<name>A0AAE3M4N2_9BACT</name>
<comment type="caution">
    <text evidence="2">The sequence shown here is derived from an EMBL/GenBank/DDBJ whole genome shotgun (WGS) entry which is preliminary data.</text>
</comment>
<evidence type="ECO:0000256" key="1">
    <source>
        <dbReference type="SAM" id="Phobius"/>
    </source>
</evidence>
<evidence type="ECO:0000313" key="2">
    <source>
        <dbReference type="EMBL" id="MCW3787181.1"/>
    </source>
</evidence>
<gene>
    <name evidence="2" type="ORF">OM075_11920</name>
</gene>
<dbReference type="SUPFAM" id="SSF49464">
    <property type="entry name" value="Carboxypeptidase regulatory domain-like"/>
    <property type="match status" value="1"/>
</dbReference>
<organism evidence="2 3">
    <name type="scientific">Plebeiibacterium sediminum</name>
    <dbReference type="NCBI Taxonomy" id="2992112"/>
    <lineage>
        <taxon>Bacteria</taxon>
        <taxon>Pseudomonadati</taxon>
        <taxon>Bacteroidota</taxon>
        <taxon>Bacteroidia</taxon>
        <taxon>Marinilabiliales</taxon>
        <taxon>Marinilabiliaceae</taxon>
        <taxon>Plebeiibacterium</taxon>
    </lineage>
</organism>
<dbReference type="Proteomes" id="UP001209229">
    <property type="component" value="Unassembled WGS sequence"/>
</dbReference>
<keyword evidence="2" id="KW-0378">Hydrolase</keyword>
<dbReference type="Pfam" id="PF13715">
    <property type="entry name" value="CarbopepD_reg_2"/>
    <property type="match status" value="1"/>
</dbReference>
<keyword evidence="2" id="KW-0121">Carboxypeptidase</keyword>
<proteinExistence type="predicted"/>
<dbReference type="Gene3D" id="2.60.40.1120">
    <property type="entry name" value="Carboxypeptidase-like, regulatory domain"/>
    <property type="match status" value="1"/>
</dbReference>
<accession>A0AAE3M4N2</accession>
<keyword evidence="2" id="KW-0645">Protease</keyword>
<evidence type="ECO:0000313" key="3">
    <source>
        <dbReference type="Proteomes" id="UP001209229"/>
    </source>
</evidence>
<keyword evidence="3" id="KW-1185">Reference proteome</keyword>
<protein>
    <submittedName>
        <fullName evidence="2">Carboxypeptidase-like regulatory domain-containing protein</fullName>
    </submittedName>
</protein>
<feature type="transmembrane region" description="Helical" evidence="1">
    <location>
        <begin position="74"/>
        <end position="94"/>
    </location>
</feature>
<reference evidence="2" key="1">
    <citation type="submission" date="2022-10" db="EMBL/GenBank/DDBJ databases">
        <authorList>
            <person name="Yu W.X."/>
        </authorList>
    </citation>
    <scope>NUCLEOTIDE SEQUENCE</scope>
    <source>
        <strain evidence="2">AAT</strain>
    </source>
</reference>
<dbReference type="RefSeq" id="WP_301190746.1">
    <property type="nucleotide sequence ID" value="NZ_JAPDPJ010000025.1"/>
</dbReference>
<keyword evidence="1" id="KW-0812">Transmembrane</keyword>
<dbReference type="GO" id="GO:0004180">
    <property type="term" value="F:carboxypeptidase activity"/>
    <property type="evidence" value="ECO:0007669"/>
    <property type="project" value="UniProtKB-KW"/>
</dbReference>
<keyword evidence="1" id="KW-1133">Transmembrane helix</keyword>